<dbReference type="EMBL" id="JAUEPT010000128">
    <property type="protein sequence ID" value="KAK0430951.1"/>
    <property type="molecule type" value="Genomic_DNA"/>
</dbReference>
<dbReference type="Proteomes" id="UP001175226">
    <property type="component" value="Unassembled WGS sequence"/>
</dbReference>
<organism evidence="2 3">
    <name type="scientific">Armillaria borealis</name>
    <dbReference type="NCBI Taxonomy" id="47425"/>
    <lineage>
        <taxon>Eukaryota</taxon>
        <taxon>Fungi</taxon>
        <taxon>Dikarya</taxon>
        <taxon>Basidiomycota</taxon>
        <taxon>Agaricomycotina</taxon>
        <taxon>Agaricomycetes</taxon>
        <taxon>Agaricomycetidae</taxon>
        <taxon>Agaricales</taxon>
        <taxon>Marasmiineae</taxon>
        <taxon>Physalacriaceae</taxon>
        <taxon>Armillaria</taxon>
    </lineage>
</organism>
<dbReference type="InterPro" id="IPR008906">
    <property type="entry name" value="HATC_C_dom"/>
</dbReference>
<dbReference type="AlphaFoldDB" id="A0AA39MDM4"/>
<evidence type="ECO:0000313" key="3">
    <source>
        <dbReference type="Proteomes" id="UP001175226"/>
    </source>
</evidence>
<dbReference type="GO" id="GO:0046983">
    <property type="term" value="F:protein dimerization activity"/>
    <property type="evidence" value="ECO:0007669"/>
    <property type="project" value="InterPro"/>
</dbReference>
<reference evidence="2" key="1">
    <citation type="submission" date="2023-06" db="EMBL/GenBank/DDBJ databases">
        <authorList>
            <consortium name="Lawrence Berkeley National Laboratory"/>
            <person name="Ahrendt S."/>
            <person name="Sahu N."/>
            <person name="Indic B."/>
            <person name="Wong-Bajracharya J."/>
            <person name="Merenyi Z."/>
            <person name="Ke H.-M."/>
            <person name="Monk M."/>
            <person name="Kocsube S."/>
            <person name="Drula E."/>
            <person name="Lipzen A."/>
            <person name="Balint B."/>
            <person name="Henrissat B."/>
            <person name="Andreopoulos B."/>
            <person name="Martin F.M."/>
            <person name="Harder C.B."/>
            <person name="Rigling D."/>
            <person name="Ford K.L."/>
            <person name="Foster G.D."/>
            <person name="Pangilinan J."/>
            <person name="Papanicolaou A."/>
            <person name="Barry K."/>
            <person name="LaButti K."/>
            <person name="Viragh M."/>
            <person name="Koriabine M."/>
            <person name="Yan M."/>
            <person name="Riley R."/>
            <person name="Champramary S."/>
            <person name="Plett K.L."/>
            <person name="Tsai I.J."/>
            <person name="Slot J."/>
            <person name="Sipos G."/>
            <person name="Plett J."/>
            <person name="Nagy L.G."/>
            <person name="Grigoriev I.V."/>
        </authorList>
    </citation>
    <scope>NUCLEOTIDE SEQUENCE</scope>
    <source>
        <strain evidence="2">FPL87.14</strain>
    </source>
</reference>
<evidence type="ECO:0000313" key="2">
    <source>
        <dbReference type="EMBL" id="KAK0430951.1"/>
    </source>
</evidence>
<gene>
    <name evidence="2" type="ORF">EV421DRAFT_1720996</name>
</gene>
<proteinExistence type="predicted"/>
<keyword evidence="3" id="KW-1185">Reference proteome</keyword>
<feature type="domain" description="HAT C-terminal dimerisation" evidence="1">
    <location>
        <begin position="59"/>
        <end position="150"/>
    </location>
</feature>
<evidence type="ECO:0000259" key="1">
    <source>
        <dbReference type="Pfam" id="PF05699"/>
    </source>
</evidence>
<name>A0AA39MDM4_9AGAR</name>
<comment type="caution">
    <text evidence="2">The sequence shown here is derived from an EMBL/GenBank/DDBJ whole genome shotgun (WGS) entry which is preliminary data.</text>
</comment>
<protein>
    <recommendedName>
        <fullName evidence="1">HAT C-terminal dimerisation domain-containing protein</fullName>
    </recommendedName>
</protein>
<dbReference type="Pfam" id="PF05699">
    <property type="entry name" value="Dimer_Tnp_hAT"/>
    <property type="match status" value="1"/>
</dbReference>
<sequence length="178" mass="20385">VMHPSFKMEYFHDQKWEPEWIECCFKIVCGIWNKHYKPAPSPINAEAHKRHRNNDGDLLEKYLCDPIIEDLDNPLHYWTSLLDPCDQSGKVSSATPKGALAQIALDFLSMPATSTDVEQLFSHGGLNMTKWHHNLSTESTIAQTVLNSWIKYPGLVDNDELTEFFNNKSKRPNNGGKR</sequence>
<dbReference type="SUPFAM" id="SSF53098">
    <property type="entry name" value="Ribonuclease H-like"/>
    <property type="match status" value="1"/>
</dbReference>
<feature type="non-terminal residue" evidence="2">
    <location>
        <position position="178"/>
    </location>
</feature>
<accession>A0AA39MDM4</accession>
<dbReference type="InterPro" id="IPR012337">
    <property type="entry name" value="RNaseH-like_sf"/>
</dbReference>